<proteinExistence type="predicted"/>
<reference evidence="3" key="1">
    <citation type="journal article" date="2014" name="Proc. Natl. Acad. Sci. U.S.A.">
        <title>Extensive sampling of basidiomycete genomes demonstrates inadequacy of the white-rot/brown-rot paradigm for wood decay fungi.</title>
        <authorList>
            <person name="Riley R."/>
            <person name="Salamov A.A."/>
            <person name="Brown D.W."/>
            <person name="Nagy L.G."/>
            <person name="Floudas D."/>
            <person name="Held B.W."/>
            <person name="Levasseur A."/>
            <person name="Lombard V."/>
            <person name="Morin E."/>
            <person name="Otillar R."/>
            <person name="Lindquist E.A."/>
            <person name="Sun H."/>
            <person name="LaButti K.M."/>
            <person name="Schmutz J."/>
            <person name="Jabbour D."/>
            <person name="Luo H."/>
            <person name="Baker S.E."/>
            <person name="Pisabarro A.G."/>
            <person name="Walton J.D."/>
            <person name="Blanchette R.A."/>
            <person name="Henrissat B."/>
            <person name="Martin F."/>
            <person name="Cullen D."/>
            <person name="Hibbett D.S."/>
            <person name="Grigoriev I.V."/>
        </authorList>
    </citation>
    <scope>NUCLEOTIDE SEQUENCE [LARGE SCALE GENOMIC DNA]</scope>
    <source>
        <strain evidence="3">FD-172 SS1</strain>
    </source>
</reference>
<keyword evidence="1" id="KW-0812">Transmembrane</keyword>
<organism evidence="2 3">
    <name type="scientific">Botryobasidium botryosum (strain FD-172 SS1)</name>
    <dbReference type="NCBI Taxonomy" id="930990"/>
    <lineage>
        <taxon>Eukaryota</taxon>
        <taxon>Fungi</taxon>
        <taxon>Dikarya</taxon>
        <taxon>Basidiomycota</taxon>
        <taxon>Agaricomycotina</taxon>
        <taxon>Agaricomycetes</taxon>
        <taxon>Cantharellales</taxon>
        <taxon>Botryobasidiaceae</taxon>
        <taxon>Botryobasidium</taxon>
    </lineage>
</organism>
<name>A0A067MLB5_BOTB1</name>
<protein>
    <submittedName>
        <fullName evidence="2">Uncharacterized protein</fullName>
    </submittedName>
</protein>
<sequence>MCAFGAHSRTCRLSESGARSGFLIGSFAFAFSFLLSRMLYVSLLYPSFDPISSQNLR</sequence>
<keyword evidence="3" id="KW-1185">Reference proteome</keyword>
<dbReference type="Proteomes" id="UP000027195">
    <property type="component" value="Unassembled WGS sequence"/>
</dbReference>
<evidence type="ECO:0000313" key="2">
    <source>
        <dbReference type="EMBL" id="KDQ16563.1"/>
    </source>
</evidence>
<keyword evidence="1" id="KW-0472">Membrane</keyword>
<dbReference type="HOGENOM" id="CLU_2996237_0_0_1"/>
<accession>A0A067MLB5</accession>
<gene>
    <name evidence="2" type="ORF">BOTBODRAFT_30890</name>
</gene>
<dbReference type="InParanoid" id="A0A067MLB5"/>
<evidence type="ECO:0000256" key="1">
    <source>
        <dbReference type="SAM" id="Phobius"/>
    </source>
</evidence>
<dbReference type="AlphaFoldDB" id="A0A067MLB5"/>
<dbReference type="EMBL" id="KL198027">
    <property type="protein sequence ID" value="KDQ16563.1"/>
    <property type="molecule type" value="Genomic_DNA"/>
</dbReference>
<feature type="transmembrane region" description="Helical" evidence="1">
    <location>
        <begin position="21"/>
        <end position="40"/>
    </location>
</feature>
<evidence type="ECO:0000313" key="3">
    <source>
        <dbReference type="Proteomes" id="UP000027195"/>
    </source>
</evidence>
<keyword evidence="1" id="KW-1133">Transmembrane helix</keyword>